<name>A0AB37U998_9CYAN</name>
<evidence type="ECO:0000256" key="1">
    <source>
        <dbReference type="SAM" id="SignalP"/>
    </source>
</evidence>
<proteinExistence type="predicted"/>
<keyword evidence="1" id="KW-0732">Signal</keyword>
<comment type="caution">
    <text evidence="2">The sequence shown here is derived from an EMBL/GenBank/DDBJ whole genome shotgun (WGS) entry which is preliminary data.</text>
</comment>
<feature type="signal peptide" evidence="1">
    <location>
        <begin position="1"/>
        <end position="24"/>
    </location>
</feature>
<reference evidence="2 3" key="1">
    <citation type="journal article" date="2019" name="Genome Biol. Evol.">
        <title>Day and night: Metabolic profiles and evolutionary relationships of six axenic non-marine cyanobacteria.</title>
        <authorList>
            <person name="Will S.E."/>
            <person name="Henke P."/>
            <person name="Boedeker C."/>
            <person name="Huang S."/>
            <person name="Brinkmann H."/>
            <person name="Rohde M."/>
            <person name="Jarek M."/>
            <person name="Friedl T."/>
            <person name="Seufert S."/>
            <person name="Schumacher M."/>
            <person name="Overmann J."/>
            <person name="Neumann-Schaal M."/>
            <person name="Petersen J."/>
        </authorList>
    </citation>
    <scope>NUCLEOTIDE SEQUENCE [LARGE SCALE GENOMIC DNA]</scope>
    <source>
        <strain evidence="2 3">SAG 39.79</strain>
    </source>
</reference>
<feature type="chain" id="PRO_5044210392" evidence="1">
    <location>
        <begin position="25"/>
        <end position="241"/>
    </location>
</feature>
<sequence>MRKYLSKLMLALTILPLISQPVFAHVVWVIKGEKQGEYEVLYGHPEEDKPEAYDSIKFQEATAYNSYGFPQPLEVKRKFEGVTLVSPGDIAVITAVNNNGYFIVSNDDEYTNVFRPDALAANNEATEVTHTYKYTKSFFQPTGLATQPFGMKMEIVPLQDPFDVGAGSSLRVQVLFEGKPVTDVTVEYEGKEVPVNDRGIATITLTQKDIQIVEAEYRVPSTDDPATDEIAYAASLAIQKK</sequence>
<accession>A0AB37U998</accession>
<organism evidence="2 3">
    <name type="scientific">Chroococcidiopsis cubana SAG 39.79</name>
    <dbReference type="NCBI Taxonomy" id="388085"/>
    <lineage>
        <taxon>Bacteria</taxon>
        <taxon>Bacillati</taxon>
        <taxon>Cyanobacteriota</taxon>
        <taxon>Cyanophyceae</taxon>
        <taxon>Chroococcidiopsidales</taxon>
        <taxon>Chroococcidiopsidaceae</taxon>
        <taxon>Chroococcidiopsis</taxon>
    </lineage>
</organism>
<evidence type="ECO:0000313" key="3">
    <source>
        <dbReference type="Proteomes" id="UP000282574"/>
    </source>
</evidence>
<dbReference type="Proteomes" id="UP000282574">
    <property type="component" value="Unassembled WGS sequence"/>
</dbReference>
<evidence type="ECO:0000313" key="2">
    <source>
        <dbReference type="EMBL" id="RUS98559.1"/>
    </source>
</evidence>
<dbReference type="AlphaFoldDB" id="A0AB37U998"/>
<dbReference type="Pfam" id="PF10670">
    <property type="entry name" value="DUF4198"/>
    <property type="match status" value="1"/>
</dbReference>
<dbReference type="EMBL" id="RSCK01000159">
    <property type="protein sequence ID" value="RUS98559.1"/>
    <property type="molecule type" value="Genomic_DNA"/>
</dbReference>
<keyword evidence="3" id="KW-1185">Reference proteome</keyword>
<protein>
    <submittedName>
        <fullName evidence="2">Uncharacterized protein</fullName>
    </submittedName>
</protein>
<dbReference type="InterPro" id="IPR019613">
    <property type="entry name" value="DUF4198"/>
</dbReference>
<gene>
    <name evidence="2" type="ORF">DSM107010_69210</name>
</gene>
<dbReference type="RefSeq" id="WP_106169046.1">
    <property type="nucleotide sequence ID" value="NZ_RSCK01000159.1"/>
</dbReference>